<keyword evidence="1" id="KW-1133">Transmembrane helix</keyword>
<feature type="transmembrane region" description="Helical" evidence="1">
    <location>
        <begin position="6"/>
        <end position="28"/>
    </location>
</feature>
<gene>
    <name evidence="3" type="ORF">O9H85_21600</name>
</gene>
<organism evidence="3 4">
    <name type="scientific">Paenibacillus gyeongsangnamensis</name>
    <dbReference type="NCBI Taxonomy" id="3388067"/>
    <lineage>
        <taxon>Bacteria</taxon>
        <taxon>Bacillati</taxon>
        <taxon>Bacillota</taxon>
        <taxon>Bacilli</taxon>
        <taxon>Bacillales</taxon>
        <taxon>Paenibacillaceae</taxon>
        <taxon>Paenibacillus</taxon>
    </lineage>
</organism>
<proteinExistence type="predicted"/>
<protein>
    <recommendedName>
        <fullName evidence="2">DUF6199 domain-containing protein</fullName>
    </recommendedName>
</protein>
<dbReference type="InterPro" id="IPR045679">
    <property type="entry name" value="DUF6199"/>
</dbReference>
<dbReference type="Pfam" id="PF19701">
    <property type="entry name" value="DUF6199"/>
    <property type="match status" value="1"/>
</dbReference>
<reference evidence="3 4" key="1">
    <citation type="submission" date="2022-12" db="EMBL/GenBank/DDBJ databases">
        <title>Draft genome sequence of Paenibacillus sp. dW9.</title>
        <authorList>
            <person name="Choi E.-W."/>
            <person name="Kim D.-U."/>
        </authorList>
    </citation>
    <scope>NUCLEOTIDE SEQUENCE [LARGE SCALE GENOMIC DNA]</scope>
    <source>
        <strain evidence="4">dW9</strain>
    </source>
</reference>
<evidence type="ECO:0000313" key="4">
    <source>
        <dbReference type="Proteomes" id="UP001527882"/>
    </source>
</evidence>
<keyword evidence="1" id="KW-0472">Membrane</keyword>
<keyword evidence="4" id="KW-1185">Reference proteome</keyword>
<feature type="domain" description="DUF6199" evidence="2">
    <location>
        <begin position="5"/>
        <end position="62"/>
    </location>
</feature>
<keyword evidence="1" id="KW-0812">Transmembrane</keyword>
<name>A0ABT4QDL8_9BACL</name>
<feature type="transmembrane region" description="Helical" evidence="1">
    <location>
        <begin position="40"/>
        <end position="65"/>
    </location>
</feature>
<evidence type="ECO:0000256" key="1">
    <source>
        <dbReference type="SAM" id="Phobius"/>
    </source>
</evidence>
<sequence length="193" mass="21250">MSVGIAFFLLIIGLMNLIFPYASWFLYIGWKIRNAEPSDAYLLFSRIVGGIVSAVAIIVIVVAFVQTGQQQAHAMDGWNMFQKEMTVNNISSIEEENNSKVKATPKQIQEFVHDIQGLSATQYGTKNGGGGRTGGAFYAQNSFLITCADGYHVVLINEDNNGNFGIAGPAWLAPDYEFTSDTLNEWVRQVTPQ</sequence>
<evidence type="ECO:0000259" key="2">
    <source>
        <dbReference type="Pfam" id="PF19701"/>
    </source>
</evidence>
<accession>A0ABT4QDL8</accession>
<comment type="caution">
    <text evidence="3">The sequence shown here is derived from an EMBL/GenBank/DDBJ whole genome shotgun (WGS) entry which is preliminary data.</text>
</comment>
<dbReference type="Proteomes" id="UP001527882">
    <property type="component" value="Unassembled WGS sequence"/>
</dbReference>
<dbReference type="EMBL" id="JAQAGZ010000014">
    <property type="protein sequence ID" value="MCZ8514969.1"/>
    <property type="molecule type" value="Genomic_DNA"/>
</dbReference>
<dbReference type="RefSeq" id="WP_269883495.1">
    <property type="nucleotide sequence ID" value="NZ_JAQAGZ010000014.1"/>
</dbReference>
<evidence type="ECO:0000313" key="3">
    <source>
        <dbReference type="EMBL" id="MCZ8514969.1"/>
    </source>
</evidence>